<protein>
    <submittedName>
        <fullName evidence="7">Unannotated protein</fullName>
    </submittedName>
</protein>
<dbReference type="Gene3D" id="3.30.160.810">
    <property type="match status" value="1"/>
</dbReference>
<name>A0A6J6B895_9ZZZZ</name>
<dbReference type="GO" id="GO:0003735">
    <property type="term" value="F:structural constituent of ribosome"/>
    <property type="evidence" value="ECO:0007669"/>
    <property type="project" value="InterPro"/>
</dbReference>
<evidence type="ECO:0000313" key="7">
    <source>
        <dbReference type="EMBL" id="CAB4535046.1"/>
    </source>
</evidence>
<dbReference type="GO" id="GO:0022625">
    <property type="term" value="C:cytosolic large ribosomal subunit"/>
    <property type="evidence" value="ECO:0007669"/>
    <property type="project" value="TreeGrafter"/>
</dbReference>
<dbReference type="GO" id="GO:0006412">
    <property type="term" value="P:translation"/>
    <property type="evidence" value="ECO:0007669"/>
    <property type="project" value="InterPro"/>
</dbReference>
<dbReference type="InterPro" id="IPR000597">
    <property type="entry name" value="Ribosomal_uL3"/>
</dbReference>
<dbReference type="EMBL" id="CAEZSL010000019">
    <property type="protein sequence ID" value="CAB4535046.1"/>
    <property type="molecule type" value="Genomic_DNA"/>
</dbReference>
<evidence type="ECO:0000256" key="4">
    <source>
        <dbReference type="ARBA" id="ARBA00022980"/>
    </source>
</evidence>
<keyword evidence="4" id="KW-0689">Ribosomal protein</keyword>
<dbReference type="SUPFAM" id="SSF50447">
    <property type="entry name" value="Translation proteins"/>
    <property type="match status" value="1"/>
</dbReference>
<evidence type="ECO:0000256" key="1">
    <source>
        <dbReference type="ARBA" id="ARBA00006540"/>
    </source>
</evidence>
<dbReference type="InterPro" id="IPR019926">
    <property type="entry name" value="Ribosomal_uL3_CS"/>
</dbReference>
<dbReference type="GO" id="GO:0019843">
    <property type="term" value="F:rRNA binding"/>
    <property type="evidence" value="ECO:0007669"/>
    <property type="project" value="UniProtKB-KW"/>
</dbReference>
<feature type="region of interest" description="Disordered" evidence="6">
    <location>
        <begin position="132"/>
        <end position="151"/>
    </location>
</feature>
<keyword evidence="2" id="KW-0699">rRNA-binding</keyword>
<keyword evidence="5" id="KW-0687">Ribonucleoprotein</keyword>
<evidence type="ECO:0000256" key="3">
    <source>
        <dbReference type="ARBA" id="ARBA00022884"/>
    </source>
</evidence>
<accession>A0A6J6B895</accession>
<evidence type="ECO:0000256" key="6">
    <source>
        <dbReference type="SAM" id="MobiDB-lite"/>
    </source>
</evidence>
<dbReference type="InterPro" id="IPR009000">
    <property type="entry name" value="Transl_B-barrel_sf"/>
</dbReference>
<dbReference type="PROSITE" id="PS00474">
    <property type="entry name" value="RIBOSOMAL_L3"/>
    <property type="match status" value="1"/>
</dbReference>
<organism evidence="7">
    <name type="scientific">freshwater metagenome</name>
    <dbReference type="NCBI Taxonomy" id="449393"/>
    <lineage>
        <taxon>unclassified sequences</taxon>
        <taxon>metagenomes</taxon>
        <taxon>ecological metagenomes</taxon>
    </lineage>
</organism>
<dbReference type="HAMAP" id="MF_01325_B">
    <property type="entry name" value="Ribosomal_uL3_B"/>
    <property type="match status" value="1"/>
</dbReference>
<dbReference type="InterPro" id="IPR019927">
    <property type="entry name" value="Ribosomal_uL3_bac/org-type"/>
</dbReference>
<gene>
    <name evidence="7" type="ORF">UFOPK1421_00283</name>
</gene>
<keyword evidence="3" id="KW-0694">RNA-binding</keyword>
<proteinExistence type="inferred from homology"/>
<sequence length="212" mass="22744">MAKKAIVGEKLGMTQVWADDNRVVPVTVLRVETVRIVQIKTSERDGYDALQVTYGHKDAKKLSKPDAGHFAKANVESGRRLVELRLESVEGFEVGGEITVDQFVKGQKVDVTAVSRGKGFAGGMKRHNFRGQGASHGNHKHHRAPGSIGSASYPGRVLKGLKMAGHMGHEQVTTLNLEVVEADAERGLLLVRGSVPGPNGGVVIVRNAVKGK</sequence>
<comment type="similarity">
    <text evidence="1">Belongs to the universal ribosomal protein uL3 family.</text>
</comment>
<dbReference type="FunFam" id="3.30.160.810:FF:000001">
    <property type="entry name" value="50S ribosomal protein L3"/>
    <property type="match status" value="1"/>
</dbReference>
<dbReference type="PANTHER" id="PTHR11229">
    <property type="entry name" value="50S RIBOSOMAL PROTEIN L3"/>
    <property type="match status" value="1"/>
</dbReference>
<dbReference type="AlphaFoldDB" id="A0A6J6B895"/>
<dbReference type="FunFam" id="2.40.30.10:FF:000004">
    <property type="entry name" value="50S ribosomal protein L3"/>
    <property type="match status" value="1"/>
</dbReference>
<reference evidence="7" key="1">
    <citation type="submission" date="2020-05" db="EMBL/GenBank/DDBJ databases">
        <authorList>
            <person name="Chiriac C."/>
            <person name="Salcher M."/>
            <person name="Ghai R."/>
            <person name="Kavagutti S V."/>
        </authorList>
    </citation>
    <scope>NUCLEOTIDE SEQUENCE</scope>
</reference>
<dbReference type="Gene3D" id="2.40.30.10">
    <property type="entry name" value="Translation factors"/>
    <property type="match status" value="1"/>
</dbReference>
<dbReference type="NCBIfam" id="TIGR03625">
    <property type="entry name" value="L3_bact"/>
    <property type="match status" value="1"/>
</dbReference>
<evidence type="ECO:0000256" key="5">
    <source>
        <dbReference type="ARBA" id="ARBA00023274"/>
    </source>
</evidence>
<evidence type="ECO:0000256" key="2">
    <source>
        <dbReference type="ARBA" id="ARBA00022730"/>
    </source>
</evidence>
<dbReference type="Pfam" id="PF00297">
    <property type="entry name" value="Ribosomal_L3"/>
    <property type="match status" value="1"/>
</dbReference>
<dbReference type="PANTHER" id="PTHR11229:SF16">
    <property type="entry name" value="LARGE RIBOSOMAL SUBUNIT PROTEIN UL3C"/>
    <property type="match status" value="1"/>
</dbReference>